<keyword evidence="3" id="KW-0804">Transcription</keyword>
<dbReference type="InterPro" id="IPR036388">
    <property type="entry name" value="WH-like_DNA-bd_sf"/>
</dbReference>
<evidence type="ECO:0000256" key="3">
    <source>
        <dbReference type="ARBA" id="ARBA00023163"/>
    </source>
</evidence>
<dbReference type="AlphaFoldDB" id="A0A2H1K301"/>
<dbReference type="InterPro" id="IPR000835">
    <property type="entry name" value="HTH_MarR-typ"/>
</dbReference>
<dbReference type="Proteomes" id="UP000234433">
    <property type="component" value="Unassembled WGS sequence"/>
</dbReference>
<dbReference type="PROSITE" id="PS50995">
    <property type="entry name" value="HTH_MARR_2"/>
    <property type="match status" value="1"/>
</dbReference>
<dbReference type="PANTHER" id="PTHR42756">
    <property type="entry name" value="TRANSCRIPTIONAL REGULATOR, MARR"/>
    <property type="match status" value="1"/>
</dbReference>
<dbReference type="GO" id="GO:0003700">
    <property type="term" value="F:DNA-binding transcription factor activity"/>
    <property type="evidence" value="ECO:0007669"/>
    <property type="project" value="InterPro"/>
</dbReference>
<dbReference type="SUPFAM" id="SSF46785">
    <property type="entry name" value="Winged helix' DNA-binding domain"/>
    <property type="match status" value="1"/>
</dbReference>
<evidence type="ECO:0000259" key="4">
    <source>
        <dbReference type="PROSITE" id="PS50995"/>
    </source>
</evidence>
<dbReference type="Pfam" id="PF01047">
    <property type="entry name" value="MarR"/>
    <property type="match status" value="1"/>
</dbReference>
<dbReference type="EMBL" id="FXZD01000006">
    <property type="protein sequence ID" value="SMX93938.1"/>
    <property type="molecule type" value="Genomic_DNA"/>
</dbReference>
<dbReference type="SMART" id="SM00347">
    <property type="entry name" value="HTH_MARR"/>
    <property type="match status" value="1"/>
</dbReference>
<dbReference type="OrthoDB" id="4807076at2"/>
<name>A0A2H1K301_9MICO</name>
<keyword evidence="2 5" id="KW-0238">DNA-binding</keyword>
<evidence type="ECO:0000256" key="1">
    <source>
        <dbReference type="ARBA" id="ARBA00023015"/>
    </source>
</evidence>
<organism evidence="5 6">
    <name type="scientific">Brevibacterium antiquum CNRZ 918</name>
    <dbReference type="NCBI Taxonomy" id="1255637"/>
    <lineage>
        <taxon>Bacteria</taxon>
        <taxon>Bacillati</taxon>
        <taxon>Actinomycetota</taxon>
        <taxon>Actinomycetes</taxon>
        <taxon>Micrococcales</taxon>
        <taxon>Brevibacteriaceae</taxon>
        <taxon>Brevibacterium</taxon>
    </lineage>
</organism>
<evidence type="ECO:0000313" key="5">
    <source>
        <dbReference type="EMBL" id="SMX93938.1"/>
    </source>
</evidence>
<sequence length="149" mass="17358">MEKLSLSTLIWLRMARFVQNSNQMSNTHLQRFDLTIAQFEALSHIRAFEPVTQSDLAKGLTVSDGGISRMVSRLEREGLITREQSWKTKHISLTQAGRRLVDEAYPAQLDFQAALFDEVLDEDEKTQLHRLMKKLYEHSIERRNDEEQP</sequence>
<dbReference type="RefSeq" id="WP_101620170.1">
    <property type="nucleotide sequence ID" value="NZ_FXZD01000006.1"/>
</dbReference>
<proteinExistence type="predicted"/>
<dbReference type="GO" id="GO:0003677">
    <property type="term" value="F:DNA binding"/>
    <property type="evidence" value="ECO:0007669"/>
    <property type="project" value="UniProtKB-KW"/>
</dbReference>
<dbReference type="PRINTS" id="PR00598">
    <property type="entry name" value="HTHMARR"/>
</dbReference>
<dbReference type="Gene3D" id="1.10.10.10">
    <property type="entry name" value="Winged helix-like DNA-binding domain superfamily/Winged helix DNA-binding domain"/>
    <property type="match status" value="1"/>
</dbReference>
<accession>A0A2H1K301</accession>
<reference evidence="5 6" key="1">
    <citation type="submission" date="2017-03" db="EMBL/GenBank/DDBJ databases">
        <authorList>
            <person name="Afonso C.L."/>
            <person name="Miller P.J."/>
            <person name="Scott M.A."/>
            <person name="Spackman E."/>
            <person name="Goraichik I."/>
            <person name="Dimitrov K.M."/>
            <person name="Suarez D.L."/>
            <person name="Swayne D.E."/>
        </authorList>
    </citation>
    <scope>NUCLEOTIDE SEQUENCE [LARGE SCALE GENOMIC DNA]</scope>
    <source>
        <strain evidence="5 6">CNRZ 918</strain>
    </source>
</reference>
<evidence type="ECO:0000256" key="2">
    <source>
        <dbReference type="ARBA" id="ARBA00023125"/>
    </source>
</evidence>
<dbReference type="InterPro" id="IPR036390">
    <property type="entry name" value="WH_DNA-bd_sf"/>
</dbReference>
<feature type="domain" description="HTH marR-type" evidence="4">
    <location>
        <begin position="1"/>
        <end position="137"/>
    </location>
</feature>
<protein>
    <submittedName>
        <fullName evidence="5">DNA-binding transcriptional regulator, MarR family</fullName>
    </submittedName>
</protein>
<keyword evidence="1" id="KW-0805">Transcription regulation</keyword>
<dbReference type="PANTHER" id="PTHR42756:SF1">
    <property type="entry name" value="TRANSCRIPTIONAL REPRESSOR OF EMRAB OPERON"/>
    <property type="match status" value="1"/>
</dbReference>
<evidence type="ECO:0000313" key="6">
    <source>
        <dbReference type="Proteomes" id="UP000234433"/>
    </source>
</evidence>
<gene>
    <name evidence="5" type="ORF">BANT918_02085</name>
</gene>